<gene>
    <name evidence="2" type="ORF">RUE5091_02524</name>
</gene>
<dbReference type="Gene3D" id="2.60.120.380">
    <property type="match status" value="1"/>
</dbReference>
<dbReference type="Proteomes" id="UP000051260">
    <property type="component" value="Unassembled WGS sequence"/>
</dbReference>
<evidence type="ECO:0000256" key="1">
    <source>
        <dbReference type="SAM" id="Phobius"/>
    </source>
</evidence>
<feature type="transmembrane region" description="Helical" evidence="1">
    <location>
        <begin position="34"/>
        <end position="53"/>
    </location>
</feature>
<name>A0A0P1IBR0_9RHOB</name>
<keyword evidence="1" id="KW-0812">Transmembrane</keyword>
<dbReference type="EMBL" id="CYUD01000007">
    <property type="protein sequence ID" value="CUK03601.1"/>
    <property type="molecule type" value="Genomic_DNA"/>
</dbReference>
<accession>A0A0P1IBR0</accession>
<reference evidence="3" key="1">
    <citation type="submission" date="2015-09" db="EMBL/GenBank/DDBJ databases">
        <authorList>
            <person name="Rodrigo-Torres L."/>
            <person name="Arahal D.R."/>
        </authorList>
    </citation>
    <scope>NUCLEOTIDE SEQUENCE [LARGE SCALE GENOMIC DNA]</scope>
    <source>
        <strain evidence="3">CECT 5091</strain>
    </source>
</reference>
<organism evidence="2 3">
    <name type="scientific">Ruegeria denitrificans</name>
    <dbReference type="NCBI Taxonomy" id="1715692"/>
    <lineage>
        <taxon>Bacteria</taxon>
        <taxon>Pseudomonadati</taxon>
        <taxon>Pseudomonadota</taxon>
        <taxon>Alphaproteobacteria</taxon>
        <taxon>Rhodobacterales</taxon>
        <taxon>Roseobacteraceae</taxon>
        <taxon>Ruegeria</taxon>
    </lineage>
</organism>
<proteinExistence type="predicted"/>
<keyword evidence="1" id="KW-1133">Transmembrane helix</keyword>
<evidence type="ECO:0000313" key="3">
    <source>
        <dbReference type="Proteomes" id="UP000051260"/>
    </source>
</evidence>
<keyword evidence="3" id="KW-1185">Reference proteome</keyword>
<evidence type="ECO:0000313" key="2">
    <source>
        <dbReference type="EMBL" id="CUK03601.1"/>
    </source>
</evidence>
<dbReference type="AlphaFoldDB" id="A0A0P1IBR0"/>
<keyword evidence="1" id="KW-0472">Membrane</keyword>
<dbReference type="STRING" id="1715692.RUE5091_02524"/>
<protein>
    <submittedName>
        <fullName evidence="2">Uncharacterized protein</fullName>
    </submittedName>
</protein>
<sequence length="234" mass="24948">MNFCQSYEKRSEVPLCKEQISKDKPTGNHLMKLVLFKLLTPMFAIAGAAAFAMSEADDACIDHLRQVGGPDGQSGTIESSEFSEAGTLVMLRDAGGTLWRCIAYKDGSIGEMSVVEAMDDGGGAMAGAAGSTGSQRVKFDSGSTGAELVGELAPGASQQYVLGAKNEQFLYVRVAPRNGSLDYVIRNPDGSELLGLMSTDKEYRGQLWQSGDHVVEVINRSNSSVGYNVIFGIE</sequence>